<gene>
    <name evidence="1" type="ORF">H9L09_06940</name>
</gene>
<dbReference type="KEGG" id="nmes:H9L09_06940"/>
<sequence>MTRSTAGLFLVVVLLAGCGGEEDDSEGPLDTVGEGPGHGNTVCVPVHDDGFASIAWETIQNTSEADVTVVGVAVDSDRVKVEGWFLADVDWADAGVTGGRLPDTQEAELSSTLAPGQEALVAMTLHGDKLVEPVDLDVAVQYESPVGKGAVELDAGVRVMPAGELCDYVPS</sequence>
<dbReference type="PROSITE" id="PS51257">
    <property type="entry name" value="PROKAR_LIPOPROTEIN"/>
    <property type="match status" value="1"/>
</dbReference>
<name>A0A7G9RES9_9ACTN</name>
<dbReference type="RefSeq" id="WP_187579945.1">
    <property type="nucleotide sequence ID" value="NZ_CP060713.1"/>
</dbReference>
<proteinExistence type="predicted"/>
<organism evidence="1 2">
    <name type="scientific">Nocardioides mesophilus</name>
    <dbReference type="NCBI Taxonomy" id="433659"/>
    <lineage>
        <taxon>Bacteria</taxon>
        <taxon>Bacillati</taxon>
        <taxon>Actinomycetota</taxon>
        <taxon>Actinomycetes</taxon>
        <taxon>Propionibacteriales</taxon>
        <taxon>Nocardioidaceae</taxon>
        <taxon>Nocardioides</taxon>
    </lineage>
</organism>
<keyword evidence="2" id="KW-1185">Reference proteome</keyword>
<dbReference type="AlphaFoldDB" id="A0A7G9RES9"/>
<evidence type="ECO:0000313" key="2">
    <source>
        <dbReference type="Proteomes" id="UP000515947"/>
    </source>
</evidence>
<accession>A0A7G9RES9</accession>
<protein>
    <submittedName>
        <fullName evidence="1">Uncharacterized protein</fullName>
    </submittedName>
</protein>
<evidence type="ECO:0000313" key="1">
    <source>
        <dbReference type="EMBL" id="QNN54104.1"/>
    </source>
</evidence>
<reference evidence="1 2" key="1">
    <citation type="submission" date="2020-08" db="EMBL/GenBank/DDBJ databases">
        <title>Genome sequence of Nocardioides mesophilus KACC 16243T.</title>
        <authorList>
            <person name="Hyun D.-W."/>
            <person name="Bae J.-W."/>
        </authorList>
    </citation>
    <scope>NUCLEOTIDE SEQUENCE [LARGE SCALE GENOMIC DNA]</scope>
    <source>
        <strain evidence="1 2">KACC 16243</strain>
    </source>
</reference>
<dbReference type="EMBL" id="CP060713">
    <property type="protein sequence ID" value="QNN54104.1"/>
    <property type="molecule type" value="Genomic_DNA"/>
</dbReference>
<dbReference type="Proteomes" id="UP000515947">
    <property type="component" value="Chromosome"/>
</dbReference>